<evidence type="ECO:0000259" key="2">
    <source>
        <dbReference type="Pfam" id="PF10988"/>
    </source>
</evidence>
<dbReference type="Proteomes" id="UP000059113">
    <property type="component" value="Chromosome"/>
</dbReference>
<dbReference type="RefSeq" id="WP_048884607.1">
    <property type="nucleotide sequence ID" value="NZ_CP011310.1"/>
</dbReference>
<proteinExistence type="predicted"/>
<dbReference type="STRING" id="1648404.CP97_02200"/>
<evidence type="ECO:0000256" key="1">
    <source>
        <dbReference type="SAM" id="MobiDB-lite"/>
    </source>
</evidence>
<dbReference type="PROSITE" id="PS51257">
    <property type="entry name" value="PROKAR_LIPOPROTEIN"/>
    <property type="match status" value="1"/>
</dbReference>
<dbReference type="EMBL" id="CP011310">
    <property type="protein sequence ID" value="AKQ43069.2"/>
    <property type="molecule type" value="Genomic_DNA"/>
</dbReference>
<organism evidence="3 4">
    <name type="scientific">Aurantiacibacter atlanticus</name>
    <dbReference type="NCBI Taxonomy" id="1648404"/>
    <lineage>
        <taxon>Bacteria</taxon>
        <taxon>Pseudomonadati</taxon>
        <taxon>Pseudomonadota</taxon>
        <taxon>Alphaproteobacteria</taxon>
        <taxon>Sphingomonadales</taxon>
        <taxon>Erythrobacteraceae</taxon>
        <taxon>Aurantiacibacter</taxon>
    </lineage>
</organism>
<protein>
    <recommendedName>
        <fullName evidence="2">Putative auto-transporter adhesin head GIN domain-containing protein</fullName>
    </recommendedName>
</protein>
<keyword evidence="4" id="KW-1185">Reference proteome</keyword>
<name>A0A0H4VJB8_9SPHN</name>
<evidence type="ECO:0000313" key="4">
    <source>
        <dbReference type="Proteomes" id="UP000059113"/>
    </source>
</evidence>
<dbReference type="OrthoDB" id="7425768at2"/>
<dbReference type="Pfam" id="PF10988">
    <property type="entry name" value="DUF2807"/>
    <property type="match status" value="1"/>
</dbReference>
<feature type="compositionally biased region" description="Acidic residues" evidence="1">
    <location>
        <begin position="245"/>
        <end position="254"/>
    </location>
</feature>
<reference evidence="4" key="2">
    <citation type="submission" date="2015-04" db="EMBL/GenBank/DDBJ databases">
        <title>The complete genome sequence of Erythrobacter sp. s21-N3.</title>
        <authorList>
            <person name="Zhuang L."/>
            <person name="Liu Y."/>
            <person name="Shao Z."/>
        </authorList>
    </citation>
    <scope>NUCLEOTIDE SEQUENCE [LARGE SCALE GENOMIC DNA]</scope>
    <source>
        <strain evidence="4">s21-N3</strain>
    </source>
</reference>
<feature type="region of interest" description="Disordered" evidence="1">
    <location>
        <begin position="234"/>
        <end position="254"/>
    </location>
</feature>
<evidence type="ECO:0000313" key="3">
    <source>
        <dbReference type="EMBL" id="AKQ43069.2"/>
    </source>
</evidence>
<feature type="compositionally biased region" description="Polar residues" evidence="1">
    <location>
        <begin position="234"/>
        <end position="243"/>
    </location>
</feature>
<dbReference type="KEGG" id="ery:CP97_02200"/>
<gene>
    <name evidence="3" type="ORF">CP97_02200</name>
</gene>
<dbReference type="Gene3D" id="2.160.20.120">
    <property type="match status" value="1"/>
</dbReference>
<accession>A0A0H4VJB8</accession>
<reference evidence="3 4" key="1">
    <citation type="journal article" date="2015" name="Int. J. Syst. Evol. Microbiol.">
        <title>Erythrobacter atlanticus sp. nov., a bacterium from ocean sediment able to degrade polycyclic aromatic hydrocarbons.</title>
        <authorList>
            <person name="Zhuang L."/>
            <person name="Liu Y."/>
            <person name="Wang L."/>
            <person name="Wang W."/>
            <person name="Shao Z."/>
        </authorList>
    </citation>
    <scope>NUCLEOTIDE SEQUENCE [LARGE SCALE GENOMIC DNA]</scope>
    <source>
        <strain evidence="4">s21-N3</strain>
    </source>
</reference>
<dbReference type="InterPro" id="IPR021255">
    <property type="entry name" value="DUF2807"/>
</dbReference>
<dbReference type="AlphaFoldDB" id="A0A0H4VJB8"/>
<feature type="domain" description="Putative auto-transporter adhesin head GIN" evidence="2">
    <location>
        <begin position="51"/>
        <end position="229"/>
    </location>
</feature>
<sequence length="254" mass="25169">MVVGRIFRAIGPGIAMIAAAGLSGCGDMNARFGSGDGKPLADLDKTGDAPDSVALGGPDMVVITTGDTFEIEMAGSDAAKDRMRFDLRDGMLAIGRENGFSRDGDYATVSVTMPAPSSILIGGSGRITSDAVANDAKLAVGGSGEIVALNVDADTLDVRIGGSGRVRASGRTRSLNLTIGGSGTADLAVLQVDDADVNIGGSGNASFASDGTVDATIAGSGNVRVRGSASCTISTSGSGSLTCEDSADPDEDAA</sequence>